<dbReference type="EMBL" id="CP001700">
    <property type="protein sequence ID" value="ACU75691.1"/>
    <property type="molecule type" value="Genomic_DNA"/>
</dbReference>
<dbReference type="InterPro" id="IPR002789">
    <property type="entry name" value="HerA_central"/>
</dbReference>
<dbReference type="SUPFAM" id="SSF52540">
    <property type="entry name" value="P-loop containing nucleoside triphosphate hydrolases"/>
    <property type="match status" value="1"/>
</dbReference>
<dbReference type="InterPro" id="IPR032689">
    <property type="entry name" value="TraG-D_C"/>
</dbReference>
<feature type="domain" description="TraD/TraG TraM recognition site" evidence="2">
    <location>
        <begin position="689"/>
        <end position="753"/>
    </location>
</feature>
<dbReference type="InParanoid" id="C7Q1Z0"/>
<dbReference type="PANTHER" id="PTHR30121:SF11">
    <property type="entry name" value="AAA+ ATPASE DOMAIN-CONTAINING PROTEIN"/>
    <property type="match status" value="1"/>
</dbReference>
<dbReference type="KEGG" id="cai:Caci_6850"/>
<dbReference type="Proteomes" id="UP000000851">
    <property type="component" value="Chromosome"/>
</dbReference>
<dbReference type="InterPro" id="IPR027417">
    <property type="entry name" value="P-loop_NTPase"/>
</dbReference>
<dbReference type="eggNOG" id="COG0433">
    <property type="taxonomic scope" value="Bacteria"/>
</dbReference>
<dbReference type="InterPro" id="IPR051162">
    <property type="entry name" value="T4SS_component"/>
</dbReference>
<dbReference type="CDD" id="cd01127">
    <property type="entry name" value="TrwB_TraG_TraD_VirD4"/>
    <property type="match status" value="2"/>
</dbReference>
<evidence type="ECO:0000313" key="3">
    <source>
        <dbReference type="EMBL" id="ACU75691.1"/>
    </source>
</evidence>
<accession>C7Q1Z0</accession>
<gene>
    <name evidence="3" type="ordered locus">Caci_6850</name>
</gene>
<organism evidence="3 4">
    <name type="scientific">Catenulispora acidiphila (strain DSM 44928 / JCM 14897 / NBRC 102108 / NRRL B-24433 / ID139908)</name>
    <dbReference type="NCBI Taxonomy" id="479433"/>
    <lineage>
        <taxon>Bacteria</taxon>
        <taxon>Bacillati</taxon>
        <taxon>Actinomycetota</taxon>
        <taxon>Actinomycetes</taxon>
        <taxon>Catenulisporales</taxon>
        <taxon>Catenulisporaceae</taxon>
        <taxon>Catenulispora</taxon>
    </lineage>
</organism>
<dbReference type="OrthoDB" id="3258326at2"/>
<protein>
    <submittedName>
        <fullName evidence="3">Type IV secretory pathway VirD4 protein-like protein</fullName>
    </submittedName>
</protein>
<reference evidence="3 4" key="1">
    <citation type="journal article" date="2009" name="Stand. Genomic Sci.">
        <title>Complete genome sequence of Catenulispora acidiphila type strain (ID 139908).</title>
        <authorList>
            <person name="Copeland A."/>
            <person name="Lapidus A."/>
            <person name="Glavina Del Rio T."/>
            <person name="Nolan M."/>
            <person name="Lucas S."/>
            <person name="Chen F."/>
            <person name="Tice H."/>
            <person name="Cheng J.F."/>
            <person name="Bruce D."/>
            <person name="Goodwin L."/>
            <person name="Pitluck S."/>
            <person name="Mikhailova N."/>
            <person name="Pati A."/>
            <person name="Ivanova N."/>
            <person name="Mavromatis K."/>
            <person name="Chen A."/>
            <person name="Palaniappan K."/>
            <person name="Chain P."/>
            <person name="Land M."/>
            <person name="Hauser L."/>
            <person name="Chang Y.J."/>
            <person name="Jeffries C.D."/>
            <person name="Chertkov O."/>
            <person name="Brettin T."/>
            <person name="Detter J.C."/>
            <person name="Han C."/>
            <person name="Ali Z."/>
            <person name="Tindall B.J."/>
            <person name="Goker M."/>
            <person name="Bristow J."/>
            <person name="Eisen J.A."/>
            <person name="Markowitz V."/>
            <person name="Hugenholtz P."/>
            <person name="Kyrpides N.C."/>
            <person name="Klenk H.P."/>
        </authorList>
    </citation>
    <scope>NUCLEOTIDE SEQUENCE [LARGE SCALE GENOMIC DNA]</scope>
    <source>
        <strain evidence="4">DSM 44928 / JCM 14897 / NBRC 102108 / NRRL B-24433 / ID139908</strain>
    </source>
</reference>
<dbReference type="HOGENOM" id="CLU_013918_1_0_11"/>
<dbReference type="Gene3D" id="3.40.50.300">
    <property type="entry name" value="P-loop containing nucleotide triphosphate hydrolases"/>
    <property type="match status" value="2"/>
</dbReference>
<proteinExistence type="predicted"/>
<evidence type="ECO:0000313" key="4">
    <source>
        <dbReference type="Proteomes" id="UP000000851"/>
    </source>
</evidence>
<dbReference type="Pfam" id="PF01935">
    <property type="entry name" value="DUF87"/>
    <property type="match status" value="1"/>
</dbReference>
<name>C7Q1Z0_CATAD</name>
<dbReference type="STRING" id="479433.Caci_6850"/>
<evidence type="ECO:0000259" key="2">
    <source>
        <dbReference type="Pfam" id="PF12696"/>
    </source>
</evidence>
<keyword evidence="4" id="KW-1185">Reference proteome</keyword>
<dbReference type="PANTHER" id="PTHR30121">
    <property type="entry name" value="UNCHARACTERIZED PROTEIN YJGR-RELATED"/>
    <property type="match status" value="1"/>
</dbReference>
<feature type="domain" description="Helicase HerA central" evidence="1">
    <location>
        <begin position="421"/>
        <end position="497"/>
    </location>
</feature>
<dbReference type="AlphaFoldDB" id="C7Q1Z0"/>
<dbReference type="Pfam" id="PF12696">
    <property type="entry name" value="TraG-D_C"/>
    <property type="match status" value="1"/>
</dbReference>
<sequence length="833" mass="89102">MLPLIRPVEDVSVSTPPQPGLLIRLFEDPNSFFAAITAGLADSVFSNWMFDASGSIAVLGTVAGTRLVLRARHQRLMDDGARLIEVQVPPAVGADSAAAFWSHLHALLRPAWRRVLDGQPHLTFEFCFDASGARIGVWVPGVVSPGVVEAAVESAWPGARTTVAMAPSAPLPSTAVAATGGRLRLAKPEVLPLHAKFDSDPLRALLGAAAGLKSGEFATVQVLARPSTGRRLRSARRQVAHLRHQASGQRRPTGRAVALSALDELTLSHRGSSWPLVGRMDPAAAADLRAAVGKMTGSMWETEVRYAVASTVEAESLKELRTRLRGTAGALAATFGVFAERNWWTRKRLVNPVAVTSARAFRRGDLLSIAELAAVAHLPLDPFALGVSRAGARSVAPPPAVATAGRDVKLMGDSDAGPARPIGLKVVDARQHTHILGATGSGKSTLMGRMILDDITAGRGVVVIDPKGDLVTDLLGRLPAQARPRLVLIDPSEPGPRATLNVLNAGDDQELLVDNLVGIFRRIYAAHWGPRTDDVLRAALLTLLATADAKVMAKVKTPTLADVPDLLIKNVVRRRVLSRLPTSYSVLHGFWDGYDKLSEGGRAAVVAPLLNKLRAFLLRDFVQTTIAQPASTIDLREVLDGGILLVRLPKGVLGEETARLLGSFIVAATWHAASARAKSAEGARIDSGLYLDEAHNFLTMPIALEDMLAEARGYRLSLVVAHQNLAQMPTDLREGISANTRNKVFFTCSPEDARVLATHTAPMLSEHDLSHLSGYQAALRLNVDGVTMPAFTLRTRPLPPSEPLHAEHSRLASRANTAARHTAVQHLLPGDHQ</sequence>
<evidence type="ECO:0000259" key="1">
    <source>
        <dbReference type="Pfam" id="PF01935"/>
    </source>
</evidence>